<feature type="transmembrane region" description="Helical" evidence="5">
    <location>
        <begin position="134"/>
        <end position="157"/>
    </location>
</feature>
<dbReference type="Proteomes" id="UP000325827">
    <property type="component" value="Unassembled WGS sequence"/>
</dbReference>
<feature type="transmembrane region" description="Helical" evidence="5">
    <location>
        <begin position="66"/>
        <end position="84"/>
    </location>
</feature>
<keyword evidence="2 5" id="KW-0812">Transmembrane</keyword>
<name>A0A5J5IWE3_9MICO</name>
<organism evidence="6 7">
    <name type="scientific">Microbacterium rhizomatis</name>
    <dbReference type="NCBI Taxonomy" id="1631477"/>
    <lineage>
        <taxon>Bacteria</taxon>
        <taxon>Bacillati</taxon>
        <taxon>Actinomycetota</taxon>
        <taxon>Actinomycetes</taxon>
        <taxon>Micrococcales</taxon>
        <taxon>Microbacteriaceae</taxon>
        <taxon>Microbacterium</taxon>
    </lineage>
</organism>
<reference evidence="7" key="1">
    <citation type="submission" date="2019-09" db="EMBL/GenBank/DDBJ databases">
        <title>Mumia zhuanghuii sp. nov. isolated from the intestinal contents of plateau pika (Ochotona curzoniae) in the Qinghai-Tibet plateau of China.</title>
        <authorList>
            <person name="Tian Z."/>
        </authorList>
    </citation>
    <scope>NUCLEOTIDE SEQUENCE [LARGE SCALE GENOMIC DNA]</scope>
    <source>
        <strain evidence="7">JCM 30598</strain>
    </source>
</reference>
<dbReference type="CDD" id="cd16914">
    <property type="entry name" value="EcfT"/>
    <property type="match status" value="1"/>
</dbReference>
<dbReference type="OrthoDB" id="509049at2"/>
<dbReference type="Pfam" id="PF02361">
    <property type="entry name" value="CbiQ"/>
    <property type="match status" value="1"/>
</dbReference>
<feature type="transmembrane region" description="Helical" evidence="5">
    <location>
        <begin position="96"/>
        <end position="114"/>
    </location>
</feature>
<keyword evidence="4 5" id="KW-0472">Membrane</keyword>
<evidence type="ECO:0000256" key="2">
    <source>
        <dbReference type="ARBA" id="ARBA00022692"/>
    </source>
</evidence>
<comment type="caution">
    <text evidence="6">The sequence shown here is derived from an EMBL/GenBank/DDBJ whole genome shotgun (WGS) entry which is preliminary data.</text>
</comment>
<dbReference type="GO" id="GO:0005886">
    <property type="term" value="C:plasma membrane"/>
    <property type="evidence" value="ECO:0007669"/>
    <property type="project" value="UniProtKB-ARBA"/>
</dbReference>
<accession>A0A5J5IWE3</accession>
<sequence>MISLYRPGDSVLHRLPAGVKILAFAVIAVAVSVLAASPIGLGVAAVLTICVYALGGFGPRELVRQALAIKWVVVVMLLTQLVFLPPVTALTNTGRVVVVVVLASLITLTTRVPAVLDSVERGLAPLRRLGADPAAVGLVLALTITAIPVIAGFATAIREAQRARGVRVGPHTAVVPLLVMSIKHSDELAEALAARGVQ</sequence>
<dbReference type="AlphaFoldDB" id="A0A5J5IWE3"/>
<evidence type="ECO:0000313" key="6">
    <source>
        <dbReference type="EMBL" id="KAA9105089.1"/>
    </source>
</evidence>
<keyword evidence="7" id="KW-1185">Reference proteome</keyword>
<comment type="subcellular location">
    <subcellularLocation>
        <location evidence="1">Membrane</location>
        <topology evidence="1">Multi-pass membrane protein</topology>
    </subcellularLocation>
</comment>
<proteinExistence type="predicted"/>
<evidence type="ECO:0000256" key="1">
    <source>
        <dbReference type="ARBA" id="ARBA00004141"/>
    </source>
</evidence>
<evidence type="ECO:0000256" key="5">
    <source>
        <dbReference type="SAM" id="Phobius"/>
    </source>
</evidence>
<protein>
    <submittedName>
        <fullName evidence="6">Energy-coupling factor transporter transmembrane protein EcfT</fullName>
    </submittedName>
</protein>
<dbReference type="PANTHER" id="PTHR33514:SF13">
    <property type="entry name" value="PROTEIN ABCI12, CHLOROPLASTIC"/>
    <property type="match status" value="1"/>
</dbReference>
<dbReference type="RefSeq" id="WP_150450548.1">
    <property type="nucleotide sequence ID" value="NZ_VYSA01000006.1"/>
</dbReference>
<feature type="transmembrane region" description="Helical" evidence="5">
    <location>
        <begin position="21"/>
        <end position="54"/>
    </location>
</feature>
<dbReference type="EMBL" id="VYSA01000006">
    <property type="protein sequence ID" value="KAA9105089.1"/>
    <property type="molecule type" value="Genomic_DNA"/>
</dbReference>
<evidence type="ECO:0000313" key="7">
    <source>
        <dbReference type="Proteomes" id="UP000325827"/>
    </source>
</evidence>
<dbReference type="InterPro" id="IPR003339">
    <property type="entry name" value="ABC/ECF_trnsptr_transmembrane"/>
</dbReference>
<evidence type="ECO:0000256" key="4">
    <source>
        <dbReference type="ARBA" id="ARBA00023136"/>
    </source>
</evidence>
<gene>
    <name evidence="6" type="ORF">F6B43_18790</name>
</gene>
<keyword evidence="3 5" id="KW-1133">Transmembrane helix</keyword>
<dbReference type="PANTHER" id="PTHR33514">
    <property type="entry name" value="PROTEIN ABCI12, CHLOROPLASTIC"/>
    <property type="match status" value="1"/>
</dbReference>
<evidence type="ECO:0000256" key="3">
    <source>
        <dbReference type="ARBA" id="ARBA00022989"/>
    </source>
</evidence>